<comment type="subcellular location">
    <subcellularLocation>
        <location evidence="1">Membrane</location>
        <topology evidence="1">Multi-pass membrane protein</topology>
    </subcellularLocation>
</comment>
<feature type="domain" description="Sodium/calcium exchanger membrane region" evidence="6">
    <location>
        <begin position="53"/>
        <end position="201"/>
    </location>
</feature>
<gene>
    <name evidence="7" type="ORF">SAMN06295955_11473</name>
</gene>
<feature type="transmembrane region" description="Helical" evidence="5">
    <location>
        <begin position="27"/>
        <end position="46"/>
    </location>
</feature>
<dbReference type="GO" id="GO:0005886">
    <property type="term" value="C:plasma membrane"/>
    <property type="evidence" value="ECO:0007669"/>
    <property type="project" value="TreeGrafter"/>
</dbReference>
<evidence type="ECO:0000256" key="4">
    <source>
        <dbReference type="ARBA" id="ARBA00023136"/>
    </source>
</evidence>
<feature type="domain" description="Sodium/calcium exchanger membrane region" evidence="6">
    <location>
        <begin position="235"/>
        <end position="375"/>
    </location>
</feature>
<feature type="transmembrane region" description="Helical" evidence="5">
    <location>
        <begin position="180"/>
        <end position="199"/>
    </location>
</feature>
<feature type="transmembrane region" description="Helical" evidence="5">
    <location>
        <begin position="357"/>
        <end position="376"/>
    </location>
</feature>
<feature type="transmembrane region" description="Helical" evidence="5">
    <location>
        <begin position="258"/>
        <end position="279"/>
    </location>
</feature>
<feature type="transmembrane region" description="Helical" evidence="5">
    <location>
        <begin position="148"/>
        <end position="168"/>
    </location>
</feature>
<name>A0A239KJR6_9SPHN</name>
<evidence type="ECO:0000313" key="8">
    <source>
        <dbReference type="Proteomes" id="UP000198339"/>
    </source>
</evidence>
<evidence type="ECO:0000256" key="1">
    <source>
        <dbReference type="ARBA" id="ARBA00004141"/>
    </source>
</evidence>
<reference evidence="7 8" key="1">
    <citation type="submission" date="2017-06" db="EMBL/GenBank/DDBJ databases">
        <authorList>
            <person name="Kim H.J."/>
            <person name="Triplett B.A."/>
        </authorList>
    </citation>
    <scope>NUCLEOTIDE SEQUENCE [LARGE SCALE GENOMIC DNA]</scope>
    <source>
        <strain evidence="7 8">DS15</strain>
    </source>
</reference>
<feature type="transmembrane region" description="Helical" evidence="5">
    <location>
        <begin position="300"/>
        <end position="321"/>
    </location>
</feature>
<dbReference type="Pfam" id="PF01699">
    <property type="entry name" value="Na_Ca_ex"/>
    <property type="match status" value="2"/>
</dbReference>
<evidence type="ECO:0000256" key="5">
    <source>
        <dbReference type="SAM" id="Phobius"/>
    </source>
</evidence>
<dbReference type="Proteomes" id="UP000198339">
    <property type="component" value="Unassembled WGS sequence"/>
</dbReference>
<proteinExistence type="predicted"/>
<dbReference type="EMBL" id="FZPA01000014">
    <property type="protein sequence ID" value="SNT17853.1"/>
    <property type="molecule type" value="Genomic_DNA"/>
</dbReference>
<dbReference type="PANTHER" id="PTHR37958:SF1">
    <property type="entry name" value="SODIUM-POTASSIUM_PROTON ANTIPORTER CHAA"/>
    <property type="match status" value="1"/>
</dbReference>
<accession>A0A239KJR6</accession>
<dbReference type="AlphaFoldDB" id="A0A239KJR6"/>
<keyword evidence="2 5" id="KW-0812">Transmembrane</keyword>
<feature type="transmembrane region" description="Helical" evidence="5">
    <location>
        <begin position="231"/>
        <end position="252"/>
    </location>
</feature>
<organism evidence="7 8">
    <name type="scientific">Sphingopyxis indica</name>
    <dbReference type="NCBI Taxonomy" id="436663"/>
    <lineage>
        <taxon>Bacteria</taxon>
        <taxon>Pseudomonadati</taxon>
        <taxon>Pseudomonadota</taxon>
        <taxon>Alphaproteobacteria</taxon>
        <taxon>Sphingomonadales</taxon>
        <taxon>Sphingomonadaceae</taxon>
        <taxon>Sphingopyxis</taxon>
    </lineage>
</organism>
<feature type="transmembrane region" description="Helical" evidence="5">
    <location>
        <begin position="114"/>
        <end position="136"/>
    </location>
</feature>
<evidence type="ECO:0000256" key="2">
    <source>
        <dbReference type="ARBA" id="ARBA00022692"/>
    </source>
</evidence>
<feature type="transmembrane region" description="Helical" evidence="5">
    <location>
        <begin position="79"/>
        <end position="102"/>
    </location>
</feature>
<dbReference type="InterPro" id="IPR004837">
    <property type="entry name" value="NaCa_Exmemb"/>
</dbReference>
<dbReference type="GO" id="GO:0015386">
    <property type="term" value="F:potassium:proton antiporter activity"/>
    <property type="evidence" value="ECO:0007669"/>
    <property type="project" value="TreeGrafter"/>
</dbReference>
<keyword evidence="4 5" id="KW-0472">Membrane</keyword>
<feature type="transmembrane region" description="Helical" evidence="5">
    <location>
        <begin position="52"/>
        <end position="72"/>
    </location>
</feature>
<keyword evidence="8" id="KW-1185">Reference proteome</keyword>
<dbReference type="InterPro" id="IPR052946">
    <property type="entry name" value="Alkaline_pH_Ca-Antiporter"/>
</dbReference>
<dbReference type="PANTHER" id="PTHR37958">
    <property type="entry name" value="SODIUM-POTASSIUM/PROTON ANTIPORTER CHAA"/>
    <property type="match status" value="1"/>
</dbReference>
<evidence type="ECO:0000313" key="7">
    <source>
        <dbReference type="EMBL" id="SNT17853.1"/>
    </source>
</evidence>
<evidence type="ECO:0000256" key="3">
    <source>
        <dbReference type="ARBA" id="ARBA00022989"/>
    </source>
</evidence>
<keyword evidence="3 5" id="KW-1133">Transmembrane helix</keyword>
<protein>
    <submittedName>
        <fullName evidence="7">Ca2+:H+ antiporter</fullName>
    </submittedName>
</protein>
<evidence type="ECO:0000259" key="6">
    <source>
        <dbReference type="Pfam" id="PF01699"/>
    </source>
</evidence>
<sequence length="377" mass="39507">MLCRYAGLARRRAGCNRWAMTSPIRRYAPEAFPILGFLTALVSFAIPLNPFLVGLILAGAVVAAVHHAEVIAHRVGEPFGTLILALAVTVIEVGLILTLMQAEPAKAATLARDTVFAAVMVILNLLMGLCLLSGAIRHHEQRFQRTGIGAALATLTVLTIVTLVLPNFTSSVPGPRYSTSQLAFVAAVSLILYATFALVQTVRHRDYFLPEGEAQDEPDAHAAPPDKRRTALSGALLLASLFAVVMLAKSLSPVIGELLAVAGAPPAVLGVLIAALILAPEGLAAVRAAKADRLQTSLNLALGSALATIGLTIPAVAILSIVADMPISLGLDAKSTVLLFLSLIVASQTLANGRTTVLQGAIHLMLFAIYLFTTFVP</sequence>
<dbReference type="GO" id="GO:0015385">
    <property type="term" value="F:sodium:proton antiporter activity"/>
    <property type="evidence" value="ECO:0007669"/>
    <property type="project" value="TreeGrafter"/>
</dbReference>